<evidence type="ECO:0000313" key="2">
    <source>
        <dbReference type="EMBL" id="KAF7263720.1"/>
    </source>
</evidence>
<sequence>YEKSLLIRDGDNKCDCDGGIFAKHTGKIYRIEHFYRGDQKEKTPFSTNRNT</sequence>
<evidence type="ECO:0000313" key="3">
    <source>
        <dbReference type="Proteomes" id="UP000625711"/>
    </source>
</evidence>
<protein>
    <submittedName>
        <fullName evidence="2">Uncharacterized protein</fullName>
    </submittedName>
</protein>
<dbReference type="EMBL" id="JAACXV010019960">
    <property type="protein sequence ID" value="KAF7263718.1"/>
    <property type="molecule type" value="Genomic_DNA"/>
</dbReference>
<dbReference type="AlphaFoldDB" id="A0A834HK89"/>
<proteinExistence type="predicted"/>
<gene>
    <name evidence="2" type="ORF">GWI33_001317</name>
    <name evidence="1" type="ORF">GWI33_001319</name>
</gene>
<name>A0A834HK89_RHYFE</name>
<feature type="non-terminal residue" evidence="2">
    <location>
        <position position="1"/>
    </location>
</feature>
<organism evidence="2 3">
    <name type="scientific">Rhynchophorus ferrugineus</name>
    <name type="common">Red palm weevil</name>
    <name type="synonym">Curculio ferrugineus</name>
    <dbReference type="NCBI Taxonomy" id="354439"/>
    <lineage>
        <taxon>Eukaryota</taxon>
        <taxon>Metazoa</taxon>
        <taxon>Ecdysozoa</taxon>
        <taxon>Arthropoda</taxon>
        <taxon>Hexapoda</taxon>
        <taxon>Insecta</taxon>
        <taxon>Pterygota</taxon>
        <taxon>Neoptera</taxon>
        <taxon>Endopterygota</taxon>
        <taxon>Coleoptera</taxon>
        <taxon>Polyphaga</taxon>
        <taxon>Cucujiformia</taxon>
        <taxon>Curculionidae</taxon>
        <taxon>Dryophthorinae</taxon>
        <taxon>Rhynchophorus</taxon>
    </lineage>
</organism>
<accession>A0A834HK89</accession>
<comment type="caution">
    <text evidence="2">The sequence shown here is derived from an EMBL/GenBank/DDBJ whole genome shotgun (WGS) entry which is preliminary data.</text>
</comment>
<dbReference type="Proteomes" id="UP000625711">
    <property type="component" value="Unassembled WGS sequence"/>
</dbReference>
<keyword evidence="3" id="KW-1185">Reference proteome</keyword>
<dbReference type="EMBL" id="JAACXV010019959">
    <property type="protein sequence ID" value="KAF7263720.1"/>
    <property type="molecule type" value="Genomic_DNA"/>
</dbReference>
<reference evidence="2" key="1">
    <citation type="submission" date="2020-08" db="EMBL/GenBank/DDBJ databases">
        <title>Genome sequencing and assembly of the red palm weevil Rhynchophorus ferrugineus.</title>
        <authorList>
            <person name="Dias G.B."/>
            <person name="Bergman C.M."/>
            <person name="Manee M."/>
        </authorList>
    </citation>
    <scope>NUCLEOTIDE SEQUENCE</scope>
    <source>
        <strain evidence="2">AA-2017</strain>
        <tissue evidence="2">Whole larva</tissue>
    </source>
</reference>
<evidence type="ECO:0000313" key="1">
    <source>
        <dbReference type="EMBL" id="KAF7263718.1"/>
    </source>
</evidence>